<name>A0A975BCN7_9BACT</name>
<protein>
    <submittedName>
        <fullName evidence="1">Uncharacterized protein</fullName>
    </submittedName>
</protein>
<dbReference type="AlphaFoldDB" id="A0A975BCN7"/>
<sequence>MKRILITKNFRKILKKYRKHFDEHDILDNIQEFIRMGFRKGETRLTSDVFYFFVDNNRII</sequence>
<keyword evidence="2" id="KW-1185">Reference proteome</keyword>
<evidence type="ECO:0000313" key="2">
    <source>
        <dbReference type="Proteomes" id="UP000663720"/>
    </source>
</evidence>
<reference evidence="1" key="1">
    <citation type="journal article" date="2021" name="Microb. Physiol.">
        <title>Proteogenomic Insights into the Physiology of Marine, Sulfate-Reducing, Filamentous Desulfonema limicola and Desulfonema magnum.</title>
        <authorList>
            <person name="Schnaars V."/>
            <person name="Wohlbrand L."/>
            <person name="Scheve S."/>
            <person name="Hinrichs C."/>
            <person name="Reinhardt R."/>
            <person name="Rabus R."/>
        </authorList>
    </citation>
    <scope>NUCLEOTIDE SEQUENCE</scope>
    <source>
        <strain evidence="1">5ac10</strain>
    </source>
</reference>
<evidence type="ECO:0000313" key="1">
    <source>
        <dbReference type="EMBL" id="QTA83239.1"/>
    </source>
</evidence>
<gene>
    <name evidence="1" type="ORF">dnl_56340</name>
</gene>
<dbReference type="Proteomes" id="UP000663720">
    <property type="component" value="Chromosome"/>
</dbReference>
<accession>A0A975BCN7</accession>
<organism evidence="1 2">
    <name type="scientific">Desulfonema limicola</name>
    <dbReference type="NCBI Taxonomy" id="45656"/>
    <lineage>
        <taxon>Bacteria</taxon>
        <taxon>Pseudomonadati</taxon>
        <taxon>Thermodesulfobacteriota</taxon>
        <taxon>Desulfobacteria</taxon>
        <taxon>Desulfobacterales</taxon>
        <taxon>Desulfococcaceae</taxon>
        <taxon>Desulfonema</taxon>
    </lineage>
</organism>
<dbReference type="KEGG" id="dli:dnl_56340"/>
<dbReference type="EMBL" id="CP061799">
    <property type="protein sequence ID" value="QTA83239.1"/>
    <property type="molecule type" value="Genomic_DNA"/>
</dbReference>
<proteinExistence type="predicted"/>